<comment type="caution">
    <text evidence="2">The sequence shown here is derived from an EMBL/GenBank/DDBJ whole genome shotgun (WGS) entry which is preliminary data.</text>
</comment>
<gene>
    <name evidence="2" type="ORF">LCGC14_1923080</name>
</gene>
<dbReference type="InterPro" id="IPR038164">
    <property type="entry name" value="Pab87_oct_sf"/>
</dbReference>
<evidence type="ECO:0000259" key="1">
    <source>
        <dbReference type="Pfam" id="PF00144"/>
    </source>
</evidence>
<dbReference type="Gene3D" id="3.40.710.10">
    <property type="entry name" value="DD-peptidase/beta-lactamase superfamily"/>
    <property type="match status" value="1"/>
</dbReference>
<dbReference type="SUPFAM" id="SSF56601">
    <property type="entry name" value="beta-lactamase/transpeptidase-like"/>
    <property type="match status" value="1"/>
</dbReference>
<dbReference type="InterPro" id="IPR050491">
    <property type="entry name" value="AmpC-like"/>
</dbReference>
<reference evidence="2" key="1">
    <citation type="journal article" date="2015" name="Nature">
        <title>Complex archaea that bridge the gap between prokaryotes and eukaryotes.</title>
        <authorList>
            <person name="Spang A."/>
            <person name="Saw J.H."/>
            <person name="Jorgensen S.L."/>
            <person name="Zaremba-Niedzwiedzka K."/>
            <person name="Martijn J."/>
            <person name="Lind A.E."/>
            <person name="van Eijk R."/>
            <person name="Schleper C."/>
            <person name="Guy L."/>
            <person name="Ettema T.J."/>
        </authorList>
    </citation>
    <scope>NUCLEOTIDE SEQUENCE</scope>
</reference>
<dbReference type="InterPro" id="IPR001466">
    <property type="entry name" value="Beta-lactam-related"/>
</dbReference>
<protein>
    <recommendedName>
        <fullName evidence="1">Beta-lactamase-related domain-containing protein</fullName>
    </recommendedName>
</protein>
<evidence type="ECO:0000313" key="2">
    <source>
        <dbReference type="EMBL" id="KKL88601.1"/>
    </source>
</evidence>
<proteinExistence type="predicted"/>
<sequence length="464" mass="52828">MENKFDQLQRIIIKLMRKFKVPGLAISILKDNKAVYEKGFGARNLEKNLPMTPNSLIGIGSISKSFTALLILKLQEIGLLNVDNSVSKYLEIEPFISHPNVKIAHLLSHSSGIPSVDAEWLPIAISYGDYQRIYPMSSLDDYLYHISETKDEIFFKPGEKFFYNNDMFTILGLLIEKVTGKTFKEILREELLKPLEMARTTVNREDLEKDPLQDFITGYIHKGSGETFKFDKPKLPFSKFLQAPGGIYTSMHEMLNYASCLLNKGLYKNKQVTTSESIVVLWTPQIKSPYGYGKDPKYCFGWMRDEDFFGHTIIHHSGGLGVSTSFFGLIPELNLAVCVAENDDSGISGVIGNCALTIMVGQNPEEINDRLRILEIYNKIAGKYKSSLGLYNLEVSFKSWSIHLKVESDDGTFNFPLIIEDYDDLIFSIFSTIPSTLQKVKFYKEINTGKVEYVTYDRYLYHKT</sequence>
<organism evidence="2">
    <name type="scientific">marine sediment metagenome</name>
    <dbReference type="NCBI Taxonomy" id="412755"/>
    <lineage>
        <taxon>unclassified sequences</taxon>
        <taxon>metagenomes</taxon>
        <taxon>ecological metagenomes</taxon>
    </lineage>
</organism>
<dbReference type="PANTHER" id="PTHR46825:SF9">
    <property type="entry name" value="BETA-LACTAMASE-RELATED DOMAIN-CONTAINING PROTEIN"/>
    <property type="match status" value="1"/>
</dbReference>
<dbReference type="Gene3D" id="2.40.128.210">
    <property type="entry name" value="Pab87 octamerisation domain"/>
    <property type="match status" value="1"/>
</dbReference>
<dbReference type="InterPro" id="IPR012338">
    <property type="entry name" value="Beta-lactam/transpept-like"/>
</dbReference>
<dbReference type="EMBL" id="LAZR01020517">
    <property type="protein sequence ID" value="KKL88601.1"/>
    <property type="molecule type" value="Genomic_DNA"/>
</dbReference>
<dbReference type="PANTHER" id="PTHR46825">
    <property type="entry name" value="D-ALANYL-D-ALANINE-CARBOXYPEPTIDASE/ENDOPEPTIDASE AMPH"/>
    <property type="match status" value="1"/>
</dbReference>
<feature type="domain" description="Beta-lactamase-related" evidence="1">
    <location>
        <begin position="8"/>
        <end position="345"/>
    </location>
</feature>
<accession>A0A0F9GDL0</accession>
<dbReference type="Pfam" id="PF00144">
    <property type="entry name" value="Beta-lactamase"/>
    <property type="match status" value="1"/>
</dbReference>
<dbReference type="AlphaFoldDB" id="A0A0F9GDL0"/>
<name>A0A0F9GDL0_9ZZZZ</name>